<gene>
    <name evidence="2" type="ORF">C2G38_2220633</name>
</gene>
<sequence>MTVPLALIYIKYLSYFSLLGIVSAIILEIVVIINGFTRNDQPGSLFNPMKTELWPTDWNSLPFSFGLRLDMQVINLIFLVIIQLIY</sequence>
<feature type="transmembrane region" description="Helical" evidence="1">
    <location>
        <begin position="65"/>
        <end position="85"/>
    </location>
</feature>
<keyword evidence="1" id="KW-1133">Transmembrane helix</keyword>
<name>A0A397U8J3_9GLOM</name>
<reference evidence="2 3" key="1">
    <citation type="submission" date="2018-06" db="EMBL/GenBank/DDBJ databases">
        <title>Comparative genomics reveals the genomic features of Rhizophagus irregularis, R. cerebriforme, R. diaphanum and Gigaspora rosea, and their symbiotic lifestyle signature.</title>
        <authorList>
            <person name="Morin E."/>
            <person name="San Clemente H."/>
            <person name="Chen E.C.H."/>
            <person name="De La Providencia I."/>
            <person name="Hainaut M."/>
            <person name="Kuo A."/>
            <person name="Kohler A."/>
            <person name="Murat C."/>
            <person name="Tang N."/>
            <person name="Roy S."/>
            <person name="Loubradou J."/>
            <person name="Henrissat B."/>
            <person name="Grigoriev I.V."/>
            <person name="Corradi N."/>
            <person name="Roux C."/>
            <person name="Martin F.M."/>
        </authorList>
    </citation>
    <scope>NUCLEOTIDE SEQUENCE [LARGE SCALE GENOMIC DNA]</scope>
    <source>
        <strain evidence="2 3">DAOM 194757</strain>
    </source>
</reference>
<evidence type="ECO:0008006" key="4">
    <source>
        <dbReference type="Google" id="ProtNLM"/>
    </source>
</evidence>
<comment type="caution">
    <text evidence="2">The sequence shown here is derived from an EMBL/GenBank/DDBJ whole genome shotgun (WGS) entry which is preliminary data.</text>
</comment>
<dbReference type="EMBL" id="QKWP01002052">
    <property type="protein sequence ID" value="RIB05079.1"/>
    <property type="molecule type" value="Genomic_DNA"/>
</dbReference>
<keyword evidence="3" id="KW-1185">Reference proteome</keyword>
<organism evidence="2 3">
    <name type="scientific">Gigaspora rosea</name>
    <dbReference type="NCBI Taxonomy" id="44941"/>
    <lineage>
        <taxon>Eukaryota</taxon>
        <taxon>Fungi</taxon>
        <taxon>Fungi incertae sedis</taxon>
        <taxon>Mucoromycota</taxon>
        <taxon>Glomeromycotina</taxon>
        <taxon>Glomeromycetes</taxon>
        <taxon>Diversisporales</taxon>
        <taxon>Gigasporaceae</taxon>
        <taxon>Gigaspora</taxon>
    </lineage>
</organism>
<protein>
    <recommendedName>
        <fullName evidence="4">Amino acid transporter transmembrane domain-containing protein</fullName>
    </recommendedName>
</protein>
<proteinExistence type="predicted"/>
<evidence type="ECO:0000313" key="2">
    <source>
        <dbReference type="EMBL" id="RIB05079.1"/>
    </source>
</evidence>
<keyword evidence="1" id="KW-0812">Transmembrane</keyword>
<dbReference type="Proteomes" id="UP000266673">
    <property type="component" value="Unassembled WGS sequence"/>
</dbReference>
<accession>A0A397U8J3</accession>
<evidence type="ECO:0000256" key="1">
    <source>
        <dbReference type="SAM" id="Phobius"/>
    </source>
</evidence>
<feature type="transmembrane region" description="Helical" evidence="1">
    <location>
        <begin position="12"/>
        <end position="36"/>
    </location>
</feature>
<dbReference type="AlphaFoldDB" id="A0A397U8J3"/>
<dbReference type="OrthoDB" id="655540at2759"/>
<dbReference type="STRING" id="44941.A0A397U8J3"/>
<evidence type="ECO:0000313" key="3">
    <source>
        <dbReference type="Proteomes" id="UP000266673"/>
    </source>
</evidence>
<keyword evidence="1" id="KW-0472">Membrane</keyword>